<accession>A0A7R9KYC2</accession>
<protein>
    <recommendedName>
        <fullName evidence="7">T-box domain-containing protein</fullName>
    </recommendedName>
</protein>
<feature type="region of interest" description="Disordered" evidence="6">
    <location>
        <begin position="113"/>
        <end position="135"/>
    </location>
</feature>
<dbReference type="GO" id="GO:0001708">
    <property type="term" value="P:cell fate specification"/>
    <property type="evidence" value="ECO:0007669"/>
    <property type="project" value="TreeGrafter"/>
</dbReference>
<feature type="region of interest" description="Disordered" evidence="6">
    <location>
        <begin position="320"/>
        <end position="356"/>
    </location>
</feature>
<feature type="region of interest" description="Disordered" evidence="6">
    <location>
        <begin position="226"/>
        <end position="260"/>
    </location>
</feature>
<keyword evidence="1" id="KW-0805">Transcription regulation</keyword>
<evidence type="ECO:0000313" key="8">
    <source>
        <dbReference type="EMBL" id="CAD7630628.1"/>
    </source>
</evidence>
<feature type="compositionally biased region" description="Gly residues" evidence="6">
    <location>
        <begin position="324"/>
        <end position="336"/>
    </location>
</feature>
<reference evidence="8" key="1">
    <citation type="submission" date="2020-11" db="EMBL/GenBank/DDBJ databases">
        <authorList>
            <person name="Tran Van P."/>
        </authorList>
    </citation>
    <scope>NUCLEOTIDE SEQUENCE</scope>
</reference>
<dbReference type="Gene3D" id="2.60.40.820">
    <property type="entry name" value="Transcription factor, T-box"/>
    <property type="match status" value="1"/>
</dbReference>
<evidence type="ECO:0000256" key="5">
    <source>
        <dbReference type="PROSITE-ProRule" id="PRU00201"/>
    </source>
</evidence>
<sequence length="356" mass="37314">IVLNSMHKYQPRVHLVMRRDPHTVNNPIVLNSMHKYQPRVHLVYSALGVCQLLGHWLDLVLYMAWIQKGLSAFINNSISSYCFQCLGITKLKIDSNPFAKGFRDSSRLTDIERESLKTHDSSGYKSRREGDRDEDTYTGEIQDLTHKCLCGSETMESLMGDSYGYARPPMPPMPYFFGPGGPGGVDEQTQALLRERAYLTGLMGAGGMAGMPGGPGGPLPPSMMMRPGGGGGGGGPPPSMMWRSPSGMPPGAPGGGGGGGPGIPVTSDLYSLLAASAAAAYPGWYNQAMAAAAAAGGFRSPGVPHQMPPTSLAMSLASAPHLWGGAGQPGSGGSPGGQASAQLPLGLTTNRKPTDQ</sequence>
<dbReference type="InterPro" id="IPR046360">
    <property type="entry name" value="T-box_DNA-bd"/>
</dbReference>
<dbReference type="GO" id="GO:0000785">
    <property type="term" value="C:chromatin"/>
    <property type="evidence" value="ECO:0007669"/>
    <property type="project" value="TreeGrafter"/>
</dbReference>
<evidence type="ECO:0000256" key="4">
    <source>
        <dbReference type="ARBA" id="ARBA00023242"/>
    </source>
</evidence>
<dbReference type="AlphaFoldDB" id="A0A7R9KYC2"/>
<dbReference type="GO" id="GO:0000978">
    <property type="term" value="F:RNA polymerase II cis-regulatory region sequence-specific DNA binding"/>
    <property type="evidence" value="ECO:0007669"/>
    <property type="project" value="InterPro"/>
</dbReference>
<keyword evidence="3" id="KW-0804">Transcription</keyword>
<evidence type="ECO:0000259" key="7">
    <source>
        <dbReference type="PROSITE" id="PS50252"/>
    </source>
</evidence>
<dbReference type="GO" id="GO:0000981">
    <property type="term" value="F:DNA-binding transcription factor activity, RNA polymerase II-specific"/>
    <property type="evidence" value="ECO:0007669"/>
    <property type="project" value="TreeGrafter"/>
</dbReference>
<feature type="non-terminal residue" evidence="8">
    <location>
        <position position="1"/>
    </location>
</feature>
<name>A0A7R9KYC2_9ACAR</name>
<feature type="domain" description="T-box" evidence="7">
    <location>
        <begin position="1"/>
        <end position="104"/>
    </location>
</feature>
<keyword evidence="9" id="KW-1185">Reference proteome</keyword>
<dbReference type="InterPro" id="IPR036960">
    <property type="entry name" value="T-box_sf"/>
</dbReference>
<evidence type="ECO:0000256" key="6">
    <source>
        <dbReference type="SAM" id="MobiDB-lite"/>
    </source>
</evidence>
<dbReference type="SUPFAM" id="SSF49417">
    <property type="entry name" value="p53-like transcription factors"/>
    <property type="match status" value="1"/>
</dbReference>
<gene>
    <name evidence="8" type="ORF">OSB1V03_LOCUS11040</name>
</gene>
<dbReference type="PANTHER" id="PTHR11267">
    <property type="entry name" value="T-BOX PROTEIN-RELATED"/>
    <property type="match status" value="1"/>
</dbReference>
<evidence type="ECO:0000313" key="9">
    <source>
        <dbReference type="Proteomes" id="UP000759131"/>
    </source>
</evidence>
<organism evidence="8">
    <name type="scientific">Medioppia subpectinata</name>
    <dbReference type="NCBI Taxonomy" id="1979941"/>
    <lineage>
        <taxon>Eukaryota</taxon>
        <taxon>Metazoa</taxon>
        <taxon>Ecdysozoa</taxon>
        <taxon>Arthropoda</taxon>
        <taxon>Chelicerata</taxon>
        <taxon>Arachnida</taxon>
        <taxon>Acari</taxon>
        <taxon>Acariformes</taxon>
        <taxon>Sarcoptiformes</taxon>
        <taxon>Oribatida</taxon>
        <taxon>Brachypylina</taxon>
        <taxon>Oppioidea</taxon>
        <taxon>Oppiidae</taxon>
        <taxon>Medioppia</taxon>
    </lineage>
</organism>
<keyword evidence="2 5" id="KW-0238">DNA-binding</keyword>
<dbReference type="InterPro" id="IPR008967">
    <property type="entry name" value="p53-like_TF_DNA-bd_sf"/>
</dbReference>
<evidence type="ECO:0000256" key="3">
    <source>
        <dbReference type="ARBA" id="ARBA00023163"/>
    </source>
</evidence>
<comment type="caution">
    <text evidence="5">Lacks conserved residue(s) required for the propagation of feature annotation.</text>
</comment>
<dbReference type="InterPro" id="IPR001699">
    <property type="entry name" value="TF_T-box"/>
</dbReference>
<evidence type="ECO:0000256" key="2">
    <source>
        <dbReference type="ARBA" id="ARBA00023125"/>
    </source>
</evidence>
<dbReference type="EMBL" id="OC862915">
    <property type="protein sequence ID" value="CAD7630628.1"/>
    <property type="molecule type" value="Genomic_DNA"/>
</dbReference>
<dbReference type="PROSITE" id="PS50252">
    <property type="entry name" value="TBOX_3"/>
    <property type="match status" value="1"/>
</dbReference>
<dbReference type="PRINTS" id="PR00937">
    <property type="entry name" value="TBOX"/>
</dbReference>
<feature type="compositionally biased region" description="Polar residues" evidence="6">
    <location>
        <begin position="347"/>
        <end position="356"/>
    </location>
</feature>
<dbReference type="Pfam" id="PF00907">
    <property type="entry name" value="T-box"/>
    <property type="match status" value="1"/>
</dbReference>
<proteinExistence type="predicted"/>
<dbReference type="EMBL" id="CAJPIZ010008340">
    <property type="protein sequence ID" value="CAG2111058.1"/>
    <property type="molecule type" value="Genomic_DNA"/>
</dbReference>
<feature type="compositionally biased region" description="Basic and acidic residues" evidence="6">
    <location>
        <begin position="113"/>
        <end position="131"/>
    </location>
</feature>
<keyword evidence="4 5" id="KW-0539">Nucleus</keyword>
<comment type="subcellular location">
    <subcellularLocation>
        <location evidence="5">Nucleus</location>
    </subcellularLocation>
</comment>
<dbReference type="OrthoDB" id="7442607at2759"/>
<evidence type="ECO:0000256" key="1">
    <source>
        <dbReference type="ARBA" id="ARBA00023015"/>
    </source>
</evidence>
<dbReference type="Proteomes" id="UP000759131">
    <property type="component" value="Unassembled WGS sequence"/>
</dbReference>
<dbReference type="GO" id="GO:0005634">
    <property type="term" value="C:nucleus"/>
    <property type="evidence" value="ECO:0007669"/>
    <property type="project" value="UniProtKB-SubCell"/>
</dbReference>
<dbReference type="GO" id="GO:0045893">
    <property type="term" value="P:positive regulation of DNA-templated transcription"/>
    <property type="evidence" value="ECO:0007669"/>
    <property type="project" value="InterPro"/>
</dbReference>
<dbReference type="PANTHER" id="PTHR11267:SF181">
    <property type="entry name" value="OPTOMOTOR-BLIND PROTEIN"/>
    <property type="match status" value="1"/>
</dbReference>